<dbReference type="PANTHER" id="PTHR42705">
    <property type="entry name" value="BIFUNCTIONAL NON-HOMOLOGOUS END JOINING PROTEIN LIGD"/>
    <property type="match status" value="1"/>
</dbReference>
<evidence type="ECO:0000256" key="18">
    <source>
        <dbReference type="ARBA" id="ARBA00023268"/>
    </source>
</evidence>
<keyword evidence="16" id="KW-0234">DNA repair</keyword>
<organism evidence="24 25">
    <name type="scientific">Rhodococcus olei</name>
    <dbReference type="NCBI Taxonomy" id="2161675"/>
    <lineage>
        <taxon>Bacteria</taxon>
        <taxon>Bacillati</taxon>
        <taxon>Actinomycetota</taxon>
        <taxon>Actinomycetes</taxon>
        <taxon>Mycobacteriales</taxon>
        <taxon>Nocardiaceae</taxon>
        <taxon>Rhodococcus</taxon>
    </lineage>
</organism>
<gene>
    <name evidence="24" type="ORF">GCM10023094_06050</name>
</gene>
<evidence type="ECO:0000256" key="16">
    <source>
        <dbReference type="ARBA" id="ARBA00023204"/>
    </source>
</evidence>
<comment type="caution">
    <text evidence="24">The sequence shown here is derived from an EMBL/GenBank/DDBJ whole genome shotgun (WGS) entry which is preliminary data.</text>
</comment>
<evidence type="ECO:0000256" key="4">
    <source>
        <dbReference type="ARBA" id="ARBA00022679"/>
    </source>
</evidence>
<dbReference type="CDD" id="cd07906">
    <property type="entry name" value="Adenylation_DNA_ligase_LigD_LigC"/>
    <property type="match status" value="1"/>
</dbReference>
<feature type="domain" description="ATP-dependent DNA ligase family profile" evidence="23">
    <location>
        <begin position="416"/>
        <end position="539"/>
    </location>
</feature>
<keyword evidence="8" id="KW-0547">Nucleotide-binding</keyword>
<comment type="cofactor">
    <cofactor evidence="1">
        <name>Mn(2+)</name>
        <dbReference type="ChEBI" id="CHEBI:29035"/>
    </cofactor>
</comment>
<evidence type="ECO:0000256" key="21">
    <source>
        <dbReference type="ARBA" id="ARBA00049981"/>
    </source>
</evidence>
<comment type="catalytic activity">
    <reaction evidence="20">
        <text>ATP + (deoxyribonucleotide)n-3'-hydroxyl + 5'-phospho-(deoxyribonucleotide)m = (deoxyribonucleotide)n+m + AMP + diphosphate.</text>
        <dbReference type="EC" id="6.5.1.1"/>
    </reaction>
</comment>
<comment type="similarity">
    <text evidence="22">In the N-terminal section; belongs to the LigD polymerase family.</text>
</comment>
<evidence type="ECO:0000256" key="10">
    <source>
        <dbReference type="ARBA" id="ARBA00022801"/>
    </source>
</evidence>
<accession>A0ABP8NWB7</accession>
<dbReference type="InterPro" id="IPR052171">
    <property type="entry name" value="NHEJ_LigD"/>
</dbReference>
<dbReference type="SUPFAM" id="SSF56091">
    <property type="entry name" value="DNA ligase/mRNA capping enzyme, catalytic domain"/>
    <property type="match status" value="1"/>
</dbReference>
<keyword evidence="10" id="KW-0378">Hydrolase</keyword>
<dbReference type="InterPro" id="IPR012340">
    <property type="entry name" value="NA-bd_OB-fold"/>
</dbReference>
<keyword evidence="15" id="KW-0233">DNA recombination</keyword>
<evidence type="ECO:0000256" key="14">
    <source>
        <dbReference type="ARBA" id="ARBA00023125"/>
    </source>
</evidence>
<dbReference type="InterPro" id="IPR014145">
    <property type="entry name" value="LigD_pol_dom"/>
</dbReference>
<proteinExistence type="inferred from homology"/>
<comment type="similarity">
    <text evidence="21">In the C-terminal section; belongs to the ATP-dependent DNA ligase family.</text>
</comment>
<dbReference type="InterPro" id="IPR012310">
    <property type="entry name" value="DNA_ligase_ATP-dep_cent"/>
</dbReference>
<evidence type="ECO:0000256" key="5">
    <source>
        <dbReference type="ARBA" id="ARBA00022695"/>
    </source>
</evidence>
<dbReference type="NCBIfam" id="TIGR02778">
    <property type="entry name" value="ligD_pol"/>
    <property type="match status" value="1"/>
</dbReference>
<dbReference type="Gene3D" id="3.90.920.10">
    <property type="entry name" value="DNA primase, PRIM domain"/>
    <property type="match status" value="1"/>
</dbReference>
<evidence type="ECO:0000256" key="7">
    <source>
        <dbReference type="ARBA" id="ARBA00022723"/>
    </source>
</evidence>
<keyword evidence="7" id="KW-0479">Metal-binding</keyword>
<evidence type="ECO:0000256" key="13">
    <source>
        <dbReference type="ARBA" id="ARBA00022932"/>
    </source>
</evidence>
<dbReference type="SUPFAM" id="SSF50249">
    <property type="entry name" value="Nucleic acid-binding proteins"/>
    <property type="match status" value="1"/>
</dbReference>
<dbReference type="EMBL" id="BAABFB010000017">
    <property type="protein sequence ID" value="GAA4473030.1"/>
    <property type="molecule type" value="Genomic_DNA"/>
</dbReference>
<evidence type="ECO:0000256" key="15">
    <source>
        <dbReference type="ARBA" id="ARBA00023172"/>
    </source>
</evidence>
<dbReference type="InterPro" id="IPR033649">
    <property type="entry name" value="MtLigD_Pol-like"/>
</dbReference>
<dbReference type="PROSITE" id="PS00697">
    <property type="entry name" value="DNA_LIGASE_A1"/>
    <property type="match status" value="1"/>
</dbReference>
<dbReference type="InterPro" id="IPR012309">
    <property type="entry name" value="DNA_ligase_ATP-dep_C"/>
</dbReference>
<dbReference type="Proteomes" id="UP001501183">
    <property type="component" value="Unassembled WGS sequence"/>
</dbReference>
<dbReference type="CDD" id="cd07971">
    <property type="entry name" value="OBF_DNA_ligase_LigD"/>
    <property type="match status" value="1"/>
</dbReference>
<keyword evidence="13" id="KW-0239">DNA-directed DNA polymerase</keyword>
<evidence type="ECO:0000313" key="24">
    <source>
        <dbReference type="EMBL" id="GAA4473030.1"/>
    </source>
</evidence>
<evidence type="ECO:0000256" key="19">
    <source>
        <dbReference type="ARBA" id="ARBA00029943"/>
    </source>
</evidence>
<dbReference type="InterPro" id="IPR014146">
    <property type="entry name" value="LigD_ligase_dom"/>
</dbReference>
<dbReference type="Pfam" id="PF21686">
    <property type="entry name" value="LigD_Prim-Pol"/>
    <property type="match status" value="1"/>
</dbReference>
<keyword evidence="14" id="KW-0238">DNA-binding</keyword>
<evidence type="ECO:0000256" key="11">
    <source>
        <dbReference type="ARBA" id="ARBA00022839"/>
    </source>
</evidence>
<reference evidence="25" key="1">
    <citation type="journal article" date="2019" name="Int. J. Syst. Evol. Microbiol.">
        <title>The Global Catalogue of Microorganisms (GCM) 10K type strain sequencing project: providing services to taxonomists for standard genome sequencing and annotation.</title>
        <authorList>
            <consortium name="The Broad Institute Genomics Platform"/>
            <consortium name="The Broad Institute Genome Sequencing Center for Infectious Disease"/>
            <person name="Wu L."/>
            <person name="Ma J."/>
        </authorList>
    </citation>
    <scope>NUCLEOTIDE SEQUENCE [LARGE SCALE GENOMIC DNA]</scope>
    <source>
        <strain evidence="25">JCM 32206</strain>
    </source>
</reference>
<sequence length="632" mass="68087">MLMTHNTAVRVGNRRLTLTNLDKVLYPETGTTKAEVLQYVTEIGPVLLPLLAGRPLTRKRWPDGTSAPPFFHKNVEAATPDWVPTHVLTQGSRTVEYPEVTDLAALVYFAQSGALEFHVPQWRFAPDGTPADPDRLVIDLDPGPGVTLDECAQVALRVRERLRDRGLDALPVTSGSKGIHLYAGLPPGWPSRRCSEVAKAIATELERQTPDSVTATMTRARRTGKVFVDWSQNSASKTTISPYSLRGTARPFVAAPRTWDEIAAPGLTQLEFGDVLRRVRAGVAPAVVPGPGAAPEPRGVAPAAPPVTPMLATATTVDRFASRADPAVWAFEYKLDGIRALVHVSSDAGSESVRLISRNGNDMTATYPELAAVPAGLRGHSGILDGEIVAFGADGAPSFARLQQRMGRTRPREVAAAAARNPVRLLLFDLLELDGTGLAGKPYRDRRTVLSAIRFAADDTWQVPEPAPDDLHEALASSAENHMEGIVAKRRDSTYRPGRSPNWVKIKHVRVAEVVIGGWQPGEGGRTAGIGSLLVGVPEGGGLRYVGKVGSGLTGAALDELRSRATELATAESPFHPPVPEGDARTAHWLRPELVAEVRFTEVTDDGRLRHPVWRGLRPDKGPDQVFPEATG</sequence>
<evidence type="ECO:0000259" key="23">
    <source>
        <dbReference type="PROSITE" id="PS50160"/>
    </source>
</evidence>
<dbReference type="Gene3D" id="2.40.50.140">
    <property type="entry name" value="Nucleic acid-binding proteins"/>
    <property type="match status" value="1"/>
</dbReference>
<dbReference type="Pfam" id="PF04679">
    <property type="entry name" value="DNA_ligase_A_C"/>
    <property type="match status" value="1"/>
</dbReference>
<dbReference type="Gene3D" id="3.30.1490.70">
    <property type="match status" value="1"/>
</dbReference>
<evidence type="ECO:0000256" key="3">
    <source>
        <dbReference type="ARBA" id="ARBA00022598"/>
    </source>
</evidence>
<evidence type="ECO:0000256" key="1">
    <source>
        <dbReference type="ARBA" id="ARBA00001936"/>
    </source>
</evidence>
<keyword evidence="25" id="KW-1185">Reference proteome</keyword>
<keyword evidence="3" id="KW-0436">Ligase</keyword>
<evidence type="ECO:0000256" key="2">
    <source>
        <dbReference type="ARBA" id="ARBA00012727"/>
    </source>
</evidence>
<dbReference type="InterPro" id="IPR016059">
    <property type="entry name" value="DNA_ligase_ATP-dep_CS"/>
</dbReference>
<keyword evidence="18" id="KW-0511">Multifunctional enzyme</keyword>
<evidence type="ECO:0000256" key="22">
    <source>
        <dbReference type="ARBA" id="ARBA00049990"/>
    </source>
</evidence>
<dbReference type="PROSITE" id="PS50160">
    <property type="entry name" value="DNA_LIGASE_A3"/>
    <property type="match status" value="1"/>
</dbReference>
<dbReference type="PANTHER" id="PTHR42705:SF2">
    <property type="entry name" value="BIFUNCTIONAL NON-HOMOLOGOUS END JOINING PROTEIN LIGD"/>
    <property type="match status" value="1"/>
</dbReference>
<evidence type="ECO:0000256" key="6">
    <source>
        <dbReference type="ARBA" id="ARBA00022722"/>
    </source>
</evidence>
<evidence type="ECO:0000313" key="25">
    <source>
        <dbReference type="Proteomes" id="UP001501183"/>
    </source>
</evidence>
<keyword evidence="4" id="KW-0808">Transferase</keyword>
<evidence type="ECO:0000256" key="9">
    <source>
        <dbReference type="ARBA" id="ARBA00022763"/>
    </source>
</evidence>
<dbReference type="Gene3D" id="3.30.470.30">
    <property type="entry name" value="DNA ligase/mRNA capping enzyme"/>
    <property type="match status" value="1"/>
</dbReference>
<dbReference type="Pfam" id="PF01068">
    <property type="entry name" value="DNA_ligase_A_M"/>
    <property type="match status" value="1"/>
</dbReference>
<evidence type="ECO:0000256" key="8">
    <source>
        <dbReference type="ARBA" id="ARBA00022741"/>
    </source>
</evidence>
<dbReference type="CDD" id="cd04863">
    <property type="entry name" value="MtLigD_Pol_like"/>
    <property type="match status" value="1"/>
</dbReference>
<keyword evidence="6" id="KW-0540">Nuclease</keyword>
<evidence type="ECO:0000256" key="20">
    <source>
        <dbReference type="ARBA" id="ARBA00034003"/>
    </source>
</evidence>
<keyword evidence="9" id="KW-0227">DNA damage</keyword>
<keyword evidence="12" id="KW-0067">ATP-binding</keyword>
<evidence type="ECO:0000256" key="12">
    <source>
        <dbReference type="ARBA" id="ARBA00022840"/>
    </source>
</evidence>
<keyword evidence="11" id="KW-0269">Exonuclease</keyword>
<dbReference type="EC" id="6.5.1.1" evidence="2"/>
<dbReference type="NCBIfam" id="TIGR02779">
    <property type="entry name" value="NHEJ_ligase_lig"/>
    <property type="match status" value="1"/>
</dbReference>
<keyword evidence="5" id="KW-0548">Nucleotidyltransferase</keyword>
<evidence type="ECO:0000256" key="17">
    <source>
        <dbReference type="ARBA" id="ARBA00023211"/>
    </source>
</evidence>
<keyword evidence="17" id="KW-0464">Manganese</keyword>
<name>A0ABP8NWB7_9NOCA</name>
<protein>
    <recommendedName>
        <fullName evidence="2">DNA ligase (ATP)</fullName>
        <ecNumber evidence="2">6.5.1.1</ecNumber>
    </recommendedName>
    <alternativeName>
        <fullName evidence="19">NHEJ DNA polymerase</fullName>
    </alternativeName>
</protein>